<evidence type="ECO:0000256" key="4">
    <source>
        <dbReference type="SAM" id="Phobius"/>
    </source>
</evidence>
<dbReference type="SUPFAM" id="SSF51735">
    <property type="entry name" value="NAD(P)-binding Rossmann-fold domains"/>
    <property type="match status" value="1"/>
</dbReference>
<evidence type="ECO:0000313" key="6">
    <source>
        <dbReference type="Proteomes" id="UP000514713"/>
    </source>
</evidence>
<dbReference type="PANTHER" id="PTHR44196:SF2">
    <property type="entry name" value="SHORT-CHAIN DEHYDROGENASE-RELATED"/>
    <property type="match status" value="1"/>
</dbReference>
<evidence type="ECO:0000256" key="2">
    <source>
        <dbReference type="ARBA" id="ARBA00023002"/>
    </source>
</evidence>
<feature type="transmembrane region" description="Helical" evidence="4">
    <location>
        <begin position="12"/>
        <end position="33"/>
    </location>
</feature>
<dbReference type="InterPro" id="IPR036291">
    <property type="entry name" value="NAD(P)-bd_dom_sf"/>
</dbReference>
<keyword evidence="4" id="KW-0472">Membrane</keyword>
<keyword evidence="6" id="KW-1185">Reference proteome</keyword>
<name>A0A7D7QBD2_9NOSO</name>
<dbReference type="PRINTS" id="PR00080">
    <property type="entry name" value="SDRFAMILY"/>
</dbReference>
<keyword evidence="4" id="KW-0812">Transmembrane</keyword>
<keyword evidence="4" id="KW-1133">Transmembrane helix</keyword>
<protein>
    <submittedName>
        <fullName evidence="5">SDR family oxidoreductase</fullName>
    </submittedName>
</protein>
<dbReference type="EMBL" id="CP054698">
    <property type="protein sequence ID" value="QMS91915.1"/>
    <property type="molecule type" value="Genomic_DNA"/>
</dbReference>
<keyword evidence="2" id="KW-0560">Oxidoreductase</keyword>
<accession>A0A7D7QBD2</accession>
<gene>
    <name evidence="5" type="ORF">HUN01_31550</name>
</gene>
<evidence type="ECO:0000256" key="3">
    <source>
        <dbReference type="RuleBase" id="RU000363"/>
    </source>
</evidence>
<sequence>MNTTHQRQSKQTALITGAAGGIGYELACIFAAYDYNLVLVDRNGSKLVEIAAKFQEKFGIFVKTIVKDLSISTAPEEIFTELQKADINVDVLVNNAGFGIYGLFHETDLAAELEMLQVNLVCLTHLTKLFLKHMVKQGEGKILNVSSAAAFQPGPLMAVYFATKAYILSFSEAIANELEGTGVTVTVLCPGSTASAFHERTGMADSKLLKGKRMMDARTVAEVGFHGLMKGKTIVIPGFMNKLLAKSVRFVPRNLVTKIVRNMQEDK</sequence>
<dbReference type="PANTHER" id="PTHR44196">
    <property type="entry name" value="DEHYDROGENASE/REDUCTASE SDR FAMILY MEMBER 7B"/>
    <property type="match status" value="1"/>
</dbReference>
<dbReference type="Proteomes" id="UP000514713">
    <property type="component" value="Chromosome"/>
</dbReference>
<evidence type="ECO:0000256" key="1">
    <source>
        <dbReference type="ARBA" id="ARBA00006484"/>
    </source>
</evidence>
<dbReference type="InterPro" id="IPR002347">
    <property type="entry name" value="SDR_fam"/>
</dbReference>
<comment type="similarity">
    <text evidence="1 3">Belongs to the short-chain dehydrogenases/reductases (SDR) family.</text>
</comment>
<reference evidence="6" key="1">
    <citation type="submission" date="2020-06" db="EMBL/GenBank/DDBJ databases">
        <title>Nostoc edaphicum CCNP1411 genome.</title>
        <authorList>
            <person name="Fidor A."/>
            <person name="Grabski M."/>
            <person name="Gawor J."/>
            <person name="Gromadka R."/>
            <person name="Wegrzyn G."/>
            <person name="Mazur-Marzec H."/>
        </authorList>
    </citation>
    <scope>NUCLEOTIDE SEQUENCE [LARGE SCALE GENOMIC DNA]</scope>
    <source>
        <strain evidence="6">CCNP1411</strain>
    </source>
</reference>
<dbReference type="RefSeq" id="WP_181929466.1">
    <property type="nucleotide sequence ID" value="NZ_CP054698.1"/>
</dbReference>
<dbReference type="GO" id="GO:0016020">
    <property type="term" value="C:membrane"/>
    <property type="evidence" value="ECO:0007669"/>
    <property type="project" value="TreeGrafter"/>
</dbReference>
<dbReference type="PIRSF" id="PIRSF000126">
    <property type="entry name" value="11-beta-HSD1"/>
    <property type="match status" value="1"/>
</dbReference>
<dbReference type="CDD" id="cd05233">
    <property type="entry name" value="SDR_c"/>
    <property type="match status" value="1"/>
</dbReference>
<proteinExistence type="inferred from homology"/>
<dbReference type="GO" id="GO:0016491">
    <property type="term" value="F:oxidoreductase activity"/>
    <property type="evidence" value="ECO:0007669"/>
    <property type="project" value="UniProtKB-KW"/>
</dbReference>
<dbReference type="PRINTS" id="PR00081">
    <property type="entry name" value="GDHRDH"/>
</dbReference>
<dbReference type="KEGG" id="ned:HUN01_31550"/>
<evidence type="ECO:0000313" key="5">
    <source>
        <dbReference type="EMBL" id="QMS91915.1"/>
    </source>
</evidence>
<dbReference type="Pfam" id="PF00106">
    <property type="entry name" value="adh_short"/>
    <property type="match status" value="1"/>
</dbReference>
<dbReference type="AlphaFoldDB" id="A0A7D7QBD2"/>
<organism evidence="5 6">
    <name type="scientific">Nostoc edaphicum CCNP1411</name>
    <dbReference type="NCBI Taxonomy" id="1472755"/>
    <lineage>
        <taxon>Bacteria</taxon>
        <taxon>Bacillati</taxon>
        <taxon>Cyanobacteriota</taxon>
        <taxon>Cyanophyceae</taxon>
        <taxon>Nostocales</taxon>
        <taxon>Nostocaceae</taxon>
        <taxon>Nostoc</taxon>
    </lineage>
</organism>
<dbReference type="Gene3D" id="3.40.50.720">
    <property type="entry name" value="NAD(P)-binding Rossmann-like Domain"/>
    <property type="match status" value="1"/>
</dbReference>